<comment type="subunit">
    <text evidence="3 12 13">Homodimer.</text>
</comment>
<evidence type="ECO:0000256" key="6">
    <source>
        <dbReference type="ARBA" id="ARBA00022619"/>
    </source>
</evidence>
<feature type="binding site" evidence="12">
    <location>
        <begin position="37"/>
        <end position="38"/>
    </location>
    <ligand>
        <name>D-ribulose 5-phosphate</name>
        <dbReference type="ChEBI" id="CHEBI:58121"/>
    </ligand>
</feature>
<keyword evidence="6 12" id="KW-0686">Riboflavin biosynthesis</keyword>
<dbReference type="EC" id="4.1.99.12" evidence="4 12"/>
<keyword evidence="10 12" id="KW-0456">Lyase</keyword>
<feature type="binding site" evidence="12">
    <location>
        <position position="38"/>
    </location>
    <ligand>
        <name>Mg(2+)</name>
        <dbReference type="ChEBI" id="CHEBI:18420"/>
        <label>2</label>
    </ligand>
</feature>
<dbReference type="GO" id="GO:0000287">
    <property type="term" value="F:magnesium ion binding"/>
    <property type="evidence" value="ECO:0007669"/>
    <property type="project" value="UniProtKB-UniRule"/>
</dbReference>
<dbReference type="Gene3D" id="3.90.870.10">
    <property type="entry name" value="DHBP synthase"/>
    <property type="match status" value="1"/>
</dbReference>
<dbReference type="AlphaFoldDB" id="A0A0F5VDQ8"/>
<proteinExistence type="inferred from homology"/>
<comment type="catalytic activity">
    <reaction evidence="12 13">
        <text>D-ribulose 5-phosphate = (2S)-2-hydroxy-3-oxobutyl phosphate + formate + H(+)</text>
        <dbReference type="Rhea" id="RHEA:18457"/>
        <dbReference type="ChEBI" id="CHEBI:15378"/>
        <dbReference type="ChEBI" id="CHEBI:15740"/>
        <dbReference type="ChEBI" id="CHEBI:58121"/>
        <dbReference type="ChEBI" id="CHEBI:58830"/>
        <dbReference type="EC" id="4.1.99.12"/>
    </reaction>
</comment>
<accession>A0A0F5VDQ8</accession>
<dbReference type="OrthoDB" id="9793111at2"/>
<keyword evidence="8 12" id="KW-0460">Magnesium</keyword>
<dbReference type="PATRIC" id="fig|265726.11.peg.4538"/>
<evidence type="ECO:0000256" key="1">
    <source>
        <dbReference type="ARBA" id="ARBA00002284"/>
    </source>
</evidence>
<evidence type="ECO:0000256" key="7">
    <source>
        <dbReference type="ARBA" id="ARBA00022723"/>
    </source>
</evidence>
<feature type="binding site" evidence="12">
    <location>
        <position position="153"/>
    </location>
    <ligand>
        <name>Mg(2+)</name>
        <dbReference type="ChEBI" id="CHEBI:18420"/>
        <label>2</label>
    </ligand>
</feature>
<dbReference type="Proteomes" id="UP000033633">
    <property type="component" value="Unassembled WGS sequence"/>
</dbReference>
<evidence type="ECO:0000313" key="14">
    <source>
        <dbReference type="EMBL" id="KKC99614.1"/>
    </source>
</evidence>
<feature type="binding site" evidence="12">
    <location>
        <begin position="150"/>
        <end position="154"/>
    </location>
    <ligand>
        <name>D-ribulose 5-phosphate</name>
        <dbReference type="ChEBI" id="CHEBI:58121"/>
    </ligand>
</feature>
<evidence type="ECO:0000256" key="2">
    <source>
        <dbReference type="ARBA" id="ARBA00004904"/>
    </source>
</evidence>
<evidence type="ECO:0000256" key="8">
    <source>
        <dbReference type="ARBA" id="ARBA00022842"/>
    </source>
</evidence>
<feature type="binding site" evidence="12">
    <location>
        <position position="42"/>
    </location>
    <ligand>
        <name>D-ribulose 5-phosphate</name>
        <dbReference type="ChEBI" id="CHEBI:58121"/>
    </ligand>
</feature>
<dbReference type="HAMAP" id="MF_00180">
    <property type="entry name" value="RibB"/>
    <property type="match status" value="1"/>
</dbReference>
<dbReference type="FunFam" id="3.90.870.10:FF:000002">
    <property type="entry name" value="3,4-dihydroxy-2-butanone 4-phosphate synthase"/>
    <property type="match status" value="1"/>
</dbReference>
<dbReference type="STRING" id="265726.KY46_11840"/>
<dbReference type="UniPathway" id="UPA00275">
    <property type="reaction ID" value="UER00399"/>
</dbReference>
<dbReference type="GO" id="GO:0009231">
    <property type="term" value="P:riboflavin biosynthetic process"/>
    <property type="evidence" value="ECO:0007669"/>
    <property type="project" value="UniProtKB-UniRule"/>
</dbReference>
<keyword evidence="7 12" id="KW-0479">Metal-binding</keyword>
<gene>
    <name evidence="12" type="primary">ribB</name>
    <name evidence="14" type="ORF">KY46_11840</name>
</gene>
<dbReference type="NCBIfam" id="TIGR00506">
    <property type="entry name" value="ribB"/>
    <property type="match status" value="1"/>
</dbReference>
<evidence type="ECO:0000256" key="13">
    <source>
        <dbReference type="RuleBase" id="RU003843"/>
    </source>
</evidence>
<comment type="similarity">
    <text evidence="11 12 13">Belongs to the DHBP synthase family.</text>
</comment>
<dbReference type="InterPro" id="IPR000422">
    <property type="entry name" value="DHBP_synthase_RibB"/>
</dbReference>
<feature type="site" description="Essential for catalytic activity" evidence="12">
    <location>
        <position position="174"/>
    </location>
</feature>
<dbReference type="RefSeq" id="WP_046220846.1">
    <property type="nucleotide sequence ID" value="NZ_JWYV01000009.1"/>
</dbReference>
<evidence type="ECO:0000256" key="4">
    <source>
        <dbReference type="ARBA" id="ARBA00012153"/>
    </source>
</evidence>
<comment type="cofactor">
    <cofactor evidence="12 13">
        <name>Mg(2+)</name>
        <dbReference type="ChEBI" id="CHEBI:18420"/>
    </cofactor>
    <cofactor evidence="12 13">
        <name>Mn(2+)</name>
        <dbReference type="ChEBI" id="CHEBI:29035"/>
    </cofactor>
    <text evidence="12 13">Binds 2 divalent metal cations per subunit. Magnesium or manganese.</text>
</comment>
<evidence type="ECO:0000256" key="10">
    <source>
        <dbReference type="ARBA" id="ARBA00023239"/>
    </source>
</evidence>
<evidence type="ECO:0000256" key="3">
    <source>
        <dbReference type="ARBA" id="ARBA00011738"/>
    </source>
</evidence>
<evidence type="ECO:0000256" key="11">
    <source>
        <dbReference type="ARBA" id="ARBA00060730"/>
    </source>
</evidence>
<evidence type="ECO:0000313" key="15">
    <source>
        <dbReference type="Proteomes" id="UP000033633"/>
    </source>
</evidence>
<dbReference type="GO" id="GO:0005829">
    <property type="term" value="C:cytosol"/>
    <property type="evidence" value="ECO:0007669"/>
    <property type="project" value="TreeGrafter"/>
</dbReference>
<keyword evidence="15" id="KW-1185">Reference proteome</keyword>
<protein>
    <recommendedName>
        <fullName evidence="5 12">3,4-dihydroxy-2-butanone 4-phosphate synthase</fullName>
        <shortName evidence="12 13">DHBP synthase</shortName>
        <ecNumber evidence="4 12">4.1.99.12</ecNumber>
    </recommendedName>
</protein>
<comment type="caution">
    <text evidence="14">The sequence shown here is derived from an EMBL/GenBank/DDBJ whole genome shotgun (WGS) entry which is preliminary data.</text>
</comment>
<comment type="function">
    <text evidence="1 12 13">Catalyzes the conversion of D-ribulose 5-phosphate to formate and 3,4-dihydroxy-2-butanone 4-phosphate.</text>
</comment>
<dbReference type="EMBL" id="JWYV01000009">
    <property type="protein sequence ID" value="KKC99614.1"/>
    <property type="molecule type" value="Genomic_DNA"/>
</dbReference>
<keyword evidence="9 12" id="KW-0464">Manganese</keyword>
<name>A0A0F5VDQ8_9GAMM</name>
<dbReference type="PANTHER" id="PTHR21327:SF38">
    <property type="entry name" value="3,4-DIHYDROXY-2-BUTANONE 4-PHOSPHATE SYNTHASE"/>
    <property type="match status" value="1"/>
</dbReference>
<evidence type="ECO:0000256" key="9">
    <source>
        <dbReference type="ARBA" id="ARBA00023211"/>
    </source>
</evidence>
<dbReference type="PANTHER" id="PTHR21327">
    <property type="entry name" value="GTP CYCLOHYDROLASE II-RELATED"/>
    <property type="match status" value="1"/>
</dbReference>
<dbReference type="InterPro" id="IPR017945">
    <property type="entry name" value="DHBP_synth_RibB-like_a/b_dom"/>
</dbReference>
<feature type="binding site" evidence="12">
    <location>
        <position position="38"/>
    </location>
    <ligand>
        <name>Mg(2+)</name>
        <dbReference type="ChEBI" id="CHEBI:18420"/>
        <label>1</label>
    </ligand>
</feature>
<evidence type="ECO:0000256" key="12">
    <source>
        <dbReference type="HAMAP-Rule" id="MF_00180"/>
    </source>
</evidence>
<dbReference type="GO" id="GO:0008686">
    <property type="term" value="F:3,4-dihydroxy-2-butanone-4-phosphate synthase activity"/>
    <property type="evidence" value="ECO:0007669"/>
    <property type="project" value="UniProtKB-UniRule"/>
</dbReference>
<dbReference type="GO" id="GO:0030145">
    <property type="term" value="F:manganese ion binding"/>
    <property type="evidence" value="ECO:0007669"/>
    <property type="project" value="UniProtKB-UniRule"/>
</dbReference>
<sequence>MNQSLLSPFGTAFERVEAGIRAIREGRGVLVVDDEDRENEGDIIFAADTLTTEQMALMIRECSGIVCLCLTEERVDQLELPMMVGNNTSANRTGFTVTIEAAKGVSTGVSAADRVTTIKAAIADDATPEDLHRPGHVFPLKANSEGVLGRRGHTEATIDLMRLAGRKPYGVLCELTNPDGTMARLPEVIAFGERHGMPVLTIEDLAAYRLAHLSKQTDEGNMISEAAFA</sequence>
<feature type="site" description="Essential for catalytic activity" evidence="12">
    <location>
        <position position="136"/>
    </location>
</feature>
<reference evidence="14 15" key="1">
    <citation type="submission" date="2014-12" db="EMBL/GenBank/DDBJ databases">
        <title>Mercury Reductase activity and rhizosphere competence traits in the genome of root associated Photobacterium halotolerans MELD1.</title>
        <authorList>
            <person name="Mathew D.C."/>
            <person name="Huang C.-C."/>
        </authorList>
    </citation>
    <scope>NUCLEOTIDE SEQUENCE [LARGE SCALE GENOMIC DNA]</scope>
    <source>
        <strain evidence="14 15">MELD1</strain>
    </source>
</reference>
<organism evidence="14 15">
    <name type="scientific">Photobacterium halotolerans</name>
    <dbReference type="NCBI Taxonomy" id="265726"/>
    <lineage>
        <taxon>Bacteria</taxon>
        <taxon>Pseudomonadati</taxon>
        <taxon>Pseudomonadota</taxon>
        <taxon>Gammaproteobacteria</taxon>
        <taxon>Vibrionales</taxon>
        <taxon>Vibrionaceae</taxon>
        <taxon>Photobacterium</taxon>
    </lineage>
</organism>
<comment type="pathway">
    <text evidence="2 12 13">Cofactor biosynthesis; riboflavin biosynthesis; 2-hydroxy-3-oxobutyl phosphate from D-ribulose 5-phosphate: step 1/1.</text>
</comment>
<dbReference type="SUPFAM" id="SSF55821">
    <property type="entry name" value="YrdC/RibB"/>
    <property type="match status" value="1"/>
</dbReference>
<evidence type="ECO:0000256" key="5">
    <source>
        <dbReference type="ARBA" id="ARBA00018836"/>
    </source>
</evidence>
<dbReference type="Pfam" id="PF00926">
    <property type="entry name" value="DHBP_synthase"/>
    <property type="match status" value="1"/>
</dbReference>